<dbReference type="Gene3D" id="3.30.360.10">
    <property type="entry name" value="Dihydrodipicolinate Reductase, domain 2"/>
    <property type="match status" value="1"/>
</dbReference>
<dbReference type="InterPro" id="IPR036291">
    <property type="entry name" value="NAD(P)-bd_dom_sf"/>
</dbReference>
<feature type="domain" description="Gfo/Idh/MocA-like oxidoreductase N-terminal" evidence="1">
    <location>
        <begin position="6"/>
        <end position="115"/>
    </location>
</feature>
<protein>
    <recommendedName>
        <fullName evidence="5">Gfo/Idh/MocA-like oxidoreductase N-terminal domain-containing protein</fullName>
    </recommendedName>
</protein>
<dbReference type="InterPro" id="IPR000683">
    <property type="entry name" value="Gfo/Idh/MocA-like_OxRdtase_N"/>
</dbReference>
<sequence length="324" mass="37801">MKTKNLKILIVGLGSIGRRHHKNLLALGFRDVWVYDADQKKIKNYELRIKYLGLPNLRKFDIVFVCTPNHLHIKHAISAARAGCDLFIEKPLSHTLKGINELARIVRQKRLVNMVACNMRFHPVMQFIRKYLQSKKLGQIYSIYHEFGYDLASWSTTGRDYRKTYSASKKMGGGIRLDDIHEFDLLFWLNNFTPVKKSSILFDKVSDLQIDTEDIAVGSFLFKNRVFGLVKADYLQRDYTRRCQVVGSRGTLEWDWNENTVWLRDKNGKRALRKFGKYDKNLMYLDEVKYFMDCVREGRRTSNDIARAKLLLTHVIASGAKQSH</sequence>
<comment type="caution">
    <text evidence="3">The sequence shown here is derived from an EMBL/GenBank/DDBJ whole genome shotgun (WGS) entry which is preliminary data.</text>
</comment>
<dbReference type="PANTHER" id="PTHR43377">
    <property type="entry name" value="BILIVERDIN REDUCTASE A"/>
    <property type="match status" value="1"/>
</dbReference>
<dbReference type="InterPro" id="IPR055170">
    <property type="entry name" value="GFO_IDH_MocA-like_dom"/>
</dbReference>
<dbReference type="Gene3D" id="3.40.50.720">
    <property type="entry name" value="NAD(P)-binding Rossmann-like Domain"/>
    <property type="match status" value="1"/>
</dbReference>
<dbReference type="GO" id="GO:0000166">
    <property type="term" value="F:nucleotide binding"/>
    <property type="evidence" value="ECO:0007669"/>
    <property type="project" value="InterPro"/>
</dbReference>
<dbReference type="SUPFAM" id="SSF51735">
    <property type="entry name" value="NAD(P)-binding Rossmann-fold domains"/>
    <property type="match status" value="1"/>
</dbReference>
<dbReference type="PANTHER" id="PTHR43377:SF1">
    <property type="entry name" value="BILIVERDIN REDUCTASE A"/>
    <property type="match status" value="1"/>
</dbReference>
<feature type="domain" description="GFO/IDH/MocA-like oxidoreductase" evidence="2">
    <location>
        <begin position="126"/>
        <end position="253"/>
    </location>
</feature>
<reference evidence="3 4" key="1">
    <citation type="journal article" date="2016" name="Nat. Commun.">
        <title>Thousands of microbial genomes shed light on interconnected biogeochemical processes in an aquifer system.</title>
        <authorList>
            <person name="Anantharaman K."/>
            <person name="Brown C.T."/>
            <person name="Hug L.A."/>
            <person name="Sharon I."/>
            <person name="Castelle C.J."/>
            <person name="Probst A.J."/>
            <person name="Thomas B.C."/>
            <person name="Singh A."/>
            <person name="Wilkins M.J."/>
            <person name="Karaoz U."/>
            <person name="Brodie E.L."/>
            <person name="Williams K.H."/>
            <person name="Hubbard S.S."/>
            <person name="Banfield J.F."/>
        </authorList>
    </citation>
    <scope>NUCLEOTIDE SEQUENCE [LARGE SCALE GENOMIC DNA]</scope>
</reference>
<dbReference type="SUPFAM" id="SSF55347">
    <property type="entry name" value="Glyceraldehyde-3-phosphate dehydrogenase-like, C-terminal domain"/>
    <property type="match status" value="1"/>
</dbReference>
<proteinExistence type="predicted"/>
<dbReference type="EMBL" id="MFAH01000015">
    <property type="protein sequence ID" value="OGD71829.1"/>
    <property type="molecule type" value="Genomic_DNA"/>
</dbReference>
<name>A0A1F5EWR3_9BACT</name>
<evidence type="ECO:0000259" key="2">
    <source>
        <dbReference type="Pfam" id="PF22725"/>
    </source>
</evidence>
<evidence type="ECO:0000313" key="3">
    <source>
        <dbReference type="EMBL" id="OGD71829.1"/>
    </source>
</evidence>
<dbReference type="Pfam" id="PF01408">
    <property type="entry name" value="GFO_IDH_MocA"/>
    <property type="match status" value="1"/>
</dbReference>
<dbReference type="Proteomes" id="UP000177390">
    <property type="component" value="Unassembled WGS sequence"/>
</dbReference>
<dbReference type="Pfam" id="PF22725">
    <property type="entry name" value="GFO_IDH_MocA_C3"/>
    <property type="match status" value="1"/>
</dbReference>
<evidence type="ECO:0008006" key="5">
    <source>
        <dbReference type="Google" id="ProtNLM"/>
    </source>
</evidence>
<evidence type="ECO:0000259" key="1">
    <source>
        <dbReference type="Pfam" id="PF01408"/>
    </source>
</evidence>
<dbReference type="InterPro" id="IPR051450">
    <property type="entry name" value="Gfo/Idh/MocA_Oxidoreductases"/>
</dbReference>
<organism evidence="3 4">
    <name type="scientific">Candidatus Collierbacteria bacterium RIFCSPHIGHO2_02_FULL_49_10</name>
    <dbReference type="NCBI Taxonomy" id="1817723"/>
    <lineage>
        <taxon>Bacteria</taxon>
        <taxon>Candidatus Collieribacteriota</taxon>
    </lineage>
</organism>
<dbReference type="AlphaFoldDB" id="A0A1F5EWR3"/>
<accession>A0A1F5EWR3</accession>
<gene>
    <name evidence="3" type="ORF">A3D09_01550</name>
</gene>
<evidence type="ECO:0000313" key="4">
    <source>
        <dbReference type="Proteomes" id="UP000177390"/>
    </source>
</evidence>